<keyword evidence="7" id="KW-1185">Reference proteome</keyword>
<dbReference type="InterPro" id="IPR036390">
    <property type="entry name" value="WH_DNA-bd_sf"/>
</dbReference>
<dbReference type="GO" id="GO:0003700">
    <property type="term" value="F:DNA-binding transcription factor activity"/>
    <property type="evidence" value="ECO:0007669"/>
    <property type="project" value="InterPro"/>
</dbReference>
<sequence length="329" mass="35839">MVPGQRPDRHRSIELRQLRYFIAVADAGSFSGAASALGVLQPTVSQHIQRLEDRLHTNLFERHPRGVHLTFVGRHLLRAARRIIREVDQVLGLAMRVGRAEAGLLPLGFYLSLSAGPLREALLAFRRASPEVMIELYEGSPSDLLTALRELRIDLAFTVLEVSSPEFATLRLWDEPLVAALPEDCVLASQDTVTWSDLAKASMVMRTWESGSVLTALLAGRIAPDSHLQAEEHFISREALLGMIGLGFGATVLGISAAGASYPGVAFRPIAEANASIPVTAVWLVGNDNPVRHRFVAMLRDRLKVQGRLASGKLASWLASISTMLFGAI</sequence>
<feature type="domain" description="HTH lysR-type" evidence="5">
    <location>
        <begin position="13"/>
        <end position="70"/>
    </location>
</feature>
<dbReference type="OrthoDB" id="7216893at2"/>
<dbReference type="GO" id="GO:0032993">
    <property type="term" value="C:protein-DNA complex"/>
    <property type="evidence" value="ECO:0007669"/>
    <property type="project" value="TreeGrafter"/>
</dbReference>
<dbReference type="Proteomes" id="UP000773614">
    <property type="component" value="Unassembled WGS sequence"/>
</dbReference>
<dbReference type="Pfam" id="PF03466">
    <property type="entry name" value="LysR_substrate"/>
    <property type="match status" value="1"/>
</dbReference>
<evidence type="ECO:0000256" key="2">
    <source>
        <dbReference type="ARBA" id="ARBA00023015"/>
    </source>
</evidence>
<evidence type="ECO:0000313" key="7">
    <source>
        <dbReference type="Proteomes" id="UP000773614"/>
    </source>
</evidence>
<reference evidence="6" key="1">
    <citation type="submission" date="2019-03" db="EMBL/GenBank/DDBJ databases">
        <title>Afifella sp. nov., isolated from activated sludge.</title>
        <authorList>
            <person name="Li Q."/>
            <person name="Liu Y."/>
        </authorList>
    </citation>
    <scope>NUCLEOTIDE SEQUENCE</scope>
    <source>
        <strain evidence="6">L72</strain>
    </source>
</reference>
<dbReference type="InterPro" id="IPR005119">
    <property type="entry name" value="LysR_subst-bd"/>
</dbReference>
<organism evidence="6 7">
    <name type="scientific">Propylenella binzhouense</name>
    <dbReference type="NCBI Taxonomy" id="2555902"/>
    <lineage>
        <taxon>Bacteria</taxon>
        <taxon>Pseudomonadati</taxon>
        <taxon>Pseudomonadota</taxon>
        <taxon>Alphaproteobacteria</taxon>
        <taxon>Hyphomicrobiales</taxon>
        <taxon>Propylenellaceae</taxon>
        <taxon>Propylenella</taxon>
    </lineage>
</organism>
<dbReference type="AlphaFoldDB" id="A0A964T0X0"/>
<evidence type="ECO:0000256" key="3">
    <source>
        <dbReference type="ARBA" id="ARBA00023125"/>
    </source>
</evidence>
<evidence type="ECO:0000256" key="1">
    <source>
        <dbReference type="ARBA" id="ARBA00009437"/>
    </source>
</evidence>
<dbReference type="FunFam" id="1.10.10.10:FF:000001">
    <property type="entry name" value="LysR family transcriptional regulator"/>
    <property type="match status" value="1"/>
</dbReference>
<dbReference type="Gene3D" id="3.40.190.10">
    <property type="entry name" value="Periplasmic binding protein-like II"/>
    <property type="match status" value="2"/>
</dbReference>
<proteinExistence type="inferred from homology"/>
<comment type="caution">
    <text evidence="6">The sequence shown here is derived from an EMBL/GenBank/DDBJ whole genome shotgun (WGS) entry which is preliminary data.</text>
</comment>
<evidence type="ECO:0000313" key="6">
    <source>
        <dbReference type="EMBL" id="MYZ46270.1"/>
    </source>
</evidence>
<comment type="similarity">
    <text evidence="1">Belongs to the LysR transcriptional regulatory family.</text>
</comment>
<dbReference type="Pfam" id="PF00126">
    <property type="entry name" value="HTH_1"/>
    <property type="match status" value="1"/>
</dbReference>
<dbReference type="SUPFAM" id="SSF53850">
    <property type="entry name" value="Periplasmic binding protein-like II"/>
    <property type="match status" value="1"/>
</dbReference>
<keyword evidence="4" id="KW-0804">Transcription</keyword>
<name>A0A964T0X0_9HYPH</name>
<evidence type="ECO:0000256" key="4">
    <source>
        <dbReference type="ARBA" id="ARBA00023163"/>
    </source>
</evidence>
<dbReference type="GO" id="GO:0003677">
    <property type="term" value="F:DNA binding"/>
    <property type="evidence" value="ECO:0007669"/>
    <property type="project" value="UniProtKB-KW"/>
</dbReference>
<dbReference type="SUPFAM" id="SSF46785">
    <property type="entry name" value="Winged helix' DNA-binding domain"/>
    <property type="match status" value="1"/>
</dbReference>
<keyword evidence="2" id="KW-0805">Transcription regulation</keyword>
<gene>
    <name evidence="6" type="ORF">E4O86_00835</name>
</gene>
<dbReference type="PANTHER" id="PTHR30346">
    <property type="entry name" value="TRANSCRIPTIONAL DUAL REGULATOR HCAR-RELATED"/>
    <property type="match status" value="1"/>
</dbReference>
<dbReference type="InterPro" id="IPR000847">
    <property type="entry name" value="LysR_HTH_N"/>
</dbReference>
<dbReference type="CDD" id="cd08414">
    <property type="entry name" value="PBP2_LTTR_aromatics_like"/>
    <property type="match status" value="1"/>
</dbReference>
<dbReference type="PRINTS" id="PR00039">
    <property type="entry name" value="HTHLYSR"/>
</dbReference>
<dbReference type="InterPro" id="IPR036388">
    <property type="entry name" value="WH-like_DNA-bd_sf"/>
</dbReference>
<dbReference type="EMBL" id="SPKJ01000002">
    <property type="protein sequence ID" value="MYZ46270.1"/>
    <property type="molecule type" value="Genomic_DNA"/>
</dbReference>
<protein>
    <submittedName>
        <fullName evidence="6">LysR family transcriptional regulator</fullName>
    </submittedName>
</protein>
<dbReference type="PROSITE" id="PS50931">
    <property type="entry name" value="HTH_LYSR"/>
    <property type="match status" value="1"/>
</dbReference>
<keyword evidence="3" id="KW-0238">DNA-binding</keyword>
<dbReference type="Gene3D" id="1.10.10.10">
    <property type="entry name" value="Winged helix-like DNA-binding domain superfamily/Winged helix DNA-binding domain"/>
    <property type="match status" value="1"/>
</dbReference>
<dbReference type="RefSeq" id="WP_161138623.1">
    <property type="nucleotide sequence ID" value="NZ_SPKJ01000002.1"/>
</dbReference>
<accession>A0A964T0X0</accession>
<dbReference type="PANTHER" id="PTHR30346:SF0">
    <property type="entry name" value="HCA OPERON TRANSCRIPTIONAL ACTIVATOR HCAR"/>
    <property type="match status" value="1"/>
</dbReference>
<evidence type="ECO:0000259" key="5">
    <source>
        <dbReference type="PROSITE" id="PS50931"/>
    </source>
</evidence>